<comment type="subunit">
    <text evidence="1">Component of the RNA polymerase III (Pol III) complex consisting of 17 subunits.</text>
</comment>
<dbReference type="PANTHER" id="PTHR12949:SF0">
    <property type="entry name" value="DNA-DIRECTED RNA POLYMERASE III SUBUNIT RPC3"/>
    <property type="match status" value="1"/>
</dbReference>
<dbReference type="AlphaFoldDB" id="A0A0D2LZB0"/>
<dbReference type="GeneID" id="25730692"/>
<name>A0A0D2LZB0_9CHLO</name>
<keyword evidence="1" id="KW-0240">DNA-directed RNA polymerase</keyword>
<dbReference type="Gene3D" id="1.10.10.10">
    <property type="entry name" value="Winged helix-like DNA-binding domain superfamily/Winged helix DNA-binding domain"/>
    <property type="match status" value="1"/>
</dbReference>
<dbReference type="InterPro" id="IPR013197">
    <property type="entry name" value="RNA_pol_III_RPC82-rel_HTH"/>
</dbReference>
<dbReference type="EMBL" id="KK103933">
    <property type="protein sequence ID" value="KIY94711.1"/>
    <property type="molecule type" value="Genomic_DNA"/>
</dbReference>
<keyword evidence="1" id="KW-0804">Transcription</keyword>
<keyword evidence="4" id="KW-1185">Reference proteome</keyword>
<keyword evidence="1" id="KW-0539">Nucleus</keyword>
<evidence type="ECO:0000256" key="1">
    <source>
        <dbReference type="RuleBase" id="RU367076"/>
    </source>
</evidence>
<reference evidence="3 4" key="1">
    <citation type="journal article" date="2013" name="BMC Genomics">
        <title>Reconstruction of the lipid metabolism for the microalga Monoraphidium neglectum from its genome sequence reveals characteristics suitable for biofuel production.</title>
        <authorList>
            <person name="Bogen C."/>
            <person name="Al-Dilaimi A."/>
            <person name="Albersmeier A."/>
            <person name="Wichmann J."/>
            <person name="Grundmann M."/>
            <person name="Rupp O."/>
            <person name="Lauersen K.J."/>
            <person name="Blifernez-Klassen O."/>
            <person name="Kalinowski J."/>
            <person name="Goesmann A."/>
            <person name="Mussgnug J.H."/>
            <person name="Kruse O."/>
        </authorList>
    </citation>
    <scope>NUCLEOTIDE SEQUENCE [LARGE SCALE GENOMIC DNA]</scope>
    <source>
        <strain evidence="3 4">SAG 48.87</strain>
    </source>
</reference>
<dbReference type="InterPro" id="IPR039748">
    <property type="entry name" value="RPC3"/>
</dbReference>
<dbReference type="OrthoDB" id="272392at2759"/>
<dbReference type="Pfam" id="PF08221">
    <property type="entry name" value="HTH_9"/>
    <property type="match status" value="1"/>
</dbReference>
<dbReference type="InterPro" id="IPR036388">
    <property type="entry name" value="WH-like_DNA-bd_sf"/>
</dbReference>
<organism evidence="3 4">
    <name type="scientific">Monoraphidium neglectum</name>
    <dbReference type="NCBI Taxonomy" id="145388"/>
    <lineage>
        <taxon>Eukaryota</taxon>
        <taxon>Viridiplantae</taxon>
        <taxon>Chlorophyta</taxon>
        <taxon>core chlorophytes</taxon>
        <taxon>Chlorophyceae</taxon>
        <taxon>CS clade</taxon>
        <taxon>Sphaeropleales</taxon>
        <taxon>Selenastraceae</taxon>
        <taxon>Monoraphidium</taxon>
    </lineage>
</organism>
<gene>
    <name evidence="3" type="ORF">MNEG_13249</name>
</gene>
<evidence type="ECO:0000313" key="3">
    <source>
        <dbReference type="EMBL" id="KIY94711.1"/>
    </source>
</evidence>
<comment type="subcellular location">
    <subcellularLocation>
        <location evidence="1">Nucleus</location>
    </subcellularLocation>
</comment>
<dbReference type="STRING" id="145388.A0A0D2LZB0"/>
<dbReference type="RefSeq" id="XP_013893731.1">
    <property type="nucleotide sequence ID" value="XM_014038277.1"/>
</dbReference>
<dbReference type="GO" id="GO:0005666">
    <property type="term" value="C:RNA polymerase III complex"/>
    <property type="evidence" value="ECO:0007669"/>
    <property type="project" value="UniProtKB-UniRule"/>
</dbReference>
<accession>A0A0D2LZB0</accession>
<sequence length="142" mass="15805">MAHNSQHAHDLAKKIIKDFLGEPAEALFGVLLRLGRSPLPDISRACRLPPKLLRQALLVLLQHNFVRAYLQPEEAFVTGVRPAQHLYEPCTDWALQTLRRPAFLLTVKSEVTHHAAGLPPDPDLAQSVMSVLLDHGRLTCVV</sequence>
<dbReference type="KEGG" id="mng:MNEG_13249"/>
<evidence type="ECO:0000313" key="4">
    <source>
        <dbReference type="Proteomes" id="UP000054498"/>
    </source>
</evidence>
<proteinExistence type="inferred from homology"/>
<comment type="similarity">
    <text evidence="1">Belongs to the eukaryotic RPC3/POLR3C RNA polymerase subunit family.</text>
</comment>
<feature type="domain" description="RNA polymerase III subunit RPC82-related helix-turn-helix" evidence="2">
    <location>
        <begin position="11"/>
        <end position="68"/>
    </location>
</feature>
<protein>
    <recommendedName>
        <fullName evidence="1">DNA-directed RNA polymerase III subunit RPC3</fullName>
        <shortName evidence="1">RNA polymerase III subunit C3</shortName>
    </recommendedName>
</protein>
<dbReference type="Proteomes" id="UP000054498">
    <property type="component" value="Unassembled WGS sequence"/>
</dbReference>
<comment type="function">
    <text evidence="1">DNA-dependent RNA polymerase catalyzes the transcription of DNA into RNA using the four ribonucleoside triphosphates as substrates. Specific core component of RNA polymerase III which synthesizes small RNAs, such as 5S rRNA and tRNAs.</text>
</comment>
<dbReference type="PANTHER" id="PTHR12949">
    <property type="entry name" value="RNA POLYMERASE III DNA DIRECTED -RELATED"/>
    <property type="match status" value="1"/>
</dbReference>
<evidence type="ECO:0000259" key="2">
    <source>
        <dbReference type="Pfam" id="PF08221"/>
    </source>
</evidence>
<dbReference type="GO" id="GO:0003697">
    <property type="term" value="F:single-stranded DNA binding"/>
    <property type="evidence" value="ECO:0007669"/>
    <property type="project" value="UniProtKB-UniRule"/>
</dbReference>